<evidence type="ECO:0000313" key="24">
    <source>
        <dbReference type="Proteomes" id="UP000193642"/>
    </source>
</evidence>
<evidence type="ECO:0000256" key="18">
    <source>
        <dbReference type="PIRNR" id="PIRNR005149"/>
    </source>
</evidence>
<dbReference type="OrthoDB" id="260519at2759"/>
<dbReference type="AlphaFoldDB" id="A0A1Y2CYK2"/>
<feature type="binding site" evidence="19">
    <location>
        <position position="237"/>
    </location>
    <ligand>
        <name>Zn(2+)</name>
        <dbReference type="ChEBI" id="CHEBI:29105"/>
        <label>1</label>
    </ligand>
</feature>
<evidence type="ECO:0000313" key="23">
    <source>
        <dbReference type="EMBL" id="ORY51415.1"/>
    </source>
</evidence>
<feature type="domain" description="Cytochrome b5 heme-binding" evidence="22">
    <location>
        <begin position="4"/>
        <end position="83"/>
    </location>
</feature>
<dbReference type="InterPro" id="IPR036400">
    <property type="entry name" value="Cyt_B5-like_heme/steroid_sf"/>
</dbReference>
<dbReference type="EC" id="1.-.-.-" evidence="18"/>
<feature type="binding site" evidence="19">
    <location>
        <position position="318"/>
    </location>
    <ligand>
        <name>Zn(2+)</name>
        <dbReference type="ChEBI" id="CHEBI:29105"/>
        <label>1</label>
    </ligand>
</feature>
<comment type="cofactor">
    <cofactor evidence="18 19">
        <name>Zn(2+)</name>
        <dbReference type="ChEBI" id="CHEBI:29105"/>
    </cofactor>
    <text evidence="18 19">Binds 2 Zn(2+) ions per subunit that likely form a catalytic dimetal center.</text>
</comment>
<keyword evidence="7 21" id="KW-0812">Transmembrane</keyword>
<feature type="binding site" evidence="19">
    <location>
        <position position="319"/>
    </location>
    <ligand>
        <name>Zn(2+)</name>
        <dbReference type="ChEBI" id="CHEBI:29105"/>
        <label>1</label>
    </ligand>
</feature>
<evidence type="ECO:0000256" key="9">
    <source>
        <dbReference type="ARBA" id="ARBA00022824"/>
    </source>
</evidence>
<feature type="binding site" evidence="19">
    <location>
        <position position="315"/>
    </location>
    <ligand>
        <name>Zn(2+)</name>
        <dbReference type="ChEBI" id="CHEBI:29105"/>
        <label>1</label>
    </ligand>
</feature>
<evidence type="ECO:0000256" key="6">
    <source>
        <dbReference type="ARBA" id="ARBA00022617"/>
    </source>
</evidence>
<dbReference type="EMBL" id="MCGO01000005">
    <property type="protein sequence ID" value="ORY51415.1"/>
    <property type="molecule type" value="Genomic_DNA"/>
</dbReference>
<dbReference type="STRING" id="329046.A0A1Y2CYK2"/>
<feature type="binding site" description="axial binding residue" evidence="20">
    <location>
        <position position="39"/>
    </location>
    <ligand>
        <name>heme</name>
        <dbReference type="ChEBI" id="CHEBI:30413"/>
    </ligand>
    <ligandPart>
        <name>Fe</name>
        <dbReference type="ChEBI" id="CHEBI:18248"/>
    </ligandPart>
</feature>
<dbReference type="PROSITE" id="PS50255">
    <property type="entry name" value="CYTOCHROME_B5_2"/>
    <property type="match status" value="1"/>
</dbReference>
<feature type="binding site" evidence="19">
    <location>
        <position position="213"/>
    </location>
    <ligand>
        <name>Zn(2+)</name>
        <dbReference type="ChEBI" id="CHEBI:29105"/>
        <label>1</label>
    </ligand>
</feature>
<dbReference type="InterPro" id="IPR014430">
    <property type="entry name" value="Scs7"/>
</dbReference>
<feature type="binding site" evidence="19">
    <location>
        <position position="240"/>
    </location>
    <ligand>
        <name>Zn(2+)</name>
        <dbReference type="ChEBI" id="CHEBI:29105"/>
        <label>1</label>
    </ligand>
</feature>
<dbReference type="GO" id="GO:0008270">
    <property type="term" value="F:zinc ion binding"/>
    <property type="evidence" value="ECO:0007669"/>
    <property type="project" value="EnsemblFungi"/>
</dbReference>
<feature type="transmembrane region" description="Helical" evidence="21">
    <location>
        <begin position="255"/>
        <end position="272"/>
    </location>
</feature>
<evidence type="ECO:0000256" key="2">
    <source>
        <dbReference type="ARBA" id="ARBA00004991"/>
    </source>
</evidence>
<dbReference type="Pfam" id="PF04116">
    <property type="entry name" value="FA_hydroxylase"/>
    <property type="match status" value="1"/>
</dbReference>
<dbReference type="Pfam" id="PF00173">
    <property type="entry name" value="Cyt-b5"/>
    <property type="match status" value="1"/>
</dbReference>
<keyword evidence="16 18" id="KW-0472">Membrane</keyword>
<dbReference type="PANTHER" id="PTHR12863:SF1">
    <property type="entry name" value="FATTY ACID 2-HYDROXYLASE"/>
    <property type="match status" value="1"/>
</dbReference>
<evidence type="ECO:0000256" key="7">
    <source>
        <dbReference type="ARBA" id="ARBA00022692"/>
    </source>
</evidence>
<dbReference type="GO" id="GO:0046513">
    <property type="term" value="P:ceramide biosynthetic process"/>
    <property type="evidence" value="ECO:0007669"/>
    <property type="project" value="EnsemblFungi"/>
</dbReference>
<keyword evidence="13 18" id="KW-0560">Oxidoreductase</keyword>
<keyword evidence="14 18" id="KW-0408">Iron</keyword>
<evidence type="ECO:0000256" key="19">
    <source>
        <dbReference type="PIRSR" id="PIRSR005149-1"/>
    </source>
</evidence>
<keyword evidence="15 18" id="KW-0443">Lipid metabolism</keyword>
<dbReference type="GO" id="GO:0006633">
    <property type="term" value="P:fatty acid biosynthetic process"/>
    <property type="evidence" value="ECO:0007669"/>
    <property type="project" value="UniProtKB-KW"/>
</dbReference>
<keyword evidence="5 18" id="KW-0444">Lipid biosynthesis</keyword>
<proteinExistence type="inferred from homology"/>
<dbReference type="PROSITE" id="PS00191">
    <property type="entry name" value="CYTOCHROME_B5_1"/>
    <property type="match status" value="1"/>
</dbReference>
<dbReference type="GO" id="GO:0020037">
    <property type="term" value="F:heme binding"/>
    <property type="evidence" value="ECO:0007669"/>
    <property type="project" value="InterPro"/>
</dbReference>
<dbReference type="InterPro" id="IPR001199">
    <property type="entry name" value="Cyt_B5-like_heme/steroid-bd"/>
</dbReference>
<dbReference type="SUPFAM" id="SSF55856">
    <property type="entry name" value="Cytochrome b5-like heme/steroid binding domain"/>
    <property type="match status" value="1"/>
</dbReference>
<evidence type="ECO:0000256" key="12">
    <source>
        <dbReference type="ARBA" id="ARBA00022989"/>
    </source>
</evidence>
<comment type="pathway">
    <text evidence="2">Sphingolipid metabolism.</text>
</comment>
<feature type="transmembrane region" description="Helical" evidence="21">
    <location>
        <begin position="278"/>
        <end position="294"/>
    </location>
</feature>
<dbReference type="PANTHER" id="PTHR12863">
    <property type="entry name" value="FATTY ACID HYDROXYLASE"/>
    <property type="match status" value="1"/>
</dbReference>
<dbReference type="GO" id="GO:0080132">
    <property type="term" value="F:fatty acid 2-hydroxylase activity"/>
    <property type="evidence" value="ECO:0007669"/>
    <property type="project" value="EnsemblFungi"/>
</dbReference>
<evidence type="ECO:0000256" key="15">
    <source>
        <dbReference type="ARBA" id="ARBA00023098"/>
    </source>
</evidence>
<gene>
    <name evidence="23" type="ORF">BCR33DRAFT_846218</name>
</gene>
<dbReference type="InterPro" id="IPR006694">
    <property type="entry name" value="Fatty_acid_hydroxylase"/>
</dbReference>
<dbReference type="GO" id="GO:0005506">
    <property type="term" value="F:iron ion binding"/>
    <property type="evidence" value="ECO:0007669"/>
    <property type="project" value="UniProtKB-UniRule"/>
</dbReference>
<protein>
    <recommendedName>
        <fullName evidence="18">Ceramide very long chain fatty acid hydroxylase</fullName>
        <ecNumber evidence="18">1.-.-.-</ecNumber>
    </recommendedName>
</protein>
<dbReference type="PIRSF" id="PIRSF005149">
    <property type="entry name" value="IPC-B_HD"/>
    <property type="match status" value="1"/>
</dbReference>
<organism evidence="23 24">
    <name type="scientific">Rhizoclosmatium globosum</name>
    <dbReference type="NCBI Taxonomy" id="329046"/>
    <lineage>
        <taxon>Eukaryota</taxon>
        <taxon>Fungi</taxon>
        <taxon>Fungi incertae sedis</taxon>
        <taxon>Chytridiomycota</taxon>
        <taxon>Chytridiomycota incertae sedis</taxon>
        <taxon>Chytridiomycetes</taxon>
        <taxon>Chytridiales</taxon>
        <taxon>Chytriomycetaceae</taxon>
        <taxon>Rhizoclosmatium</taxon>
    </lineage>
</organism>
<evidence type="ECO:0000256" key="3">
    <source>
        <dbReference type="ARBA" id="ARBA00005189"/>
    </source>
</evidence>
<keyword evidence="12 21" id="KW-1133">Transmembrane helix</keyword>
<dbReference type="GO" id="GO:0000038">
    <property type="term" value="P:very long-chain fatty acid metabolic process"/>
    <property type="evidence" value="ECO:0007669"/>
    <property type="project" value="EnsemblFungi"/>
</dbReference>
<sequence>MMKDTVYTMEQVEAHRTAKSVWVTLNGKVFDVTDFIADHPGGADLILQHGGTDIAEIMGDSDSHAHSEAAYSLLDEYAIGVLSADGIKKRHGVAVKHSEEVEHVALGMAKKSDKFIDPTRPMLAQVFFAKWSKDFYVEQVHLPRQVKGSAPIFGNFLEVFSLTPWWVIPLVYIPICIYNVYYAVTFLNQPISTVPLFFGVGILLWTFIEYSLHRFAFHLDAMLPDHQIAFTVHFLLHGIHHFLPMDKMRLVMPPALGLTLSLPIYKAVLFFFPPGINHVVIAGAYCGFMGYDLIHYHLHHARPFTAHLREMKTYHMDHHYKNANLGYGITSKIWDYVFQTELK</sequence>
<comment type="cofactor">
    <cofactor evidence="20">
        <name>Fe cation</name>
        <dbReference type="ChEBI" id="CHEBI:24875"/>
    </cofactor>
</comment>
<feature type="binding site" evidence="19">
    <location>
        <position position="218"/>
    </location>
    <ligand>
        <name>Zn(2+)</name>
        <dbReference type="ChEBI" id="CHEBI:29105"/>
        <label>1</label>
    </ligand>
</feature>
<evidence type="ECO:0000256" key="4">
    <source>
        <dbReference type="ARBA" id="ARBA00005747"/>
    </source>
</evidence>
<keyword evidence="17 18" id="KW-0275">Fatty acid biosynthesis</keyword>
<dbReference type="GO" id="GO:0005789">
    <property type="term" value="C:endoplasmic reticulum membrane"/>
    <property type="evidence" value="ECO:0007669"/>
    <property type="project" value="UniProtKB-SubCell"/>
</dbReference>
<evidence type="ECO:0000256" key="13">
    <source>
        <dbReference type="ARBA" id="ARBA00023002"/>
    </source>
</evidence>
<comment type="subcellular location">
    <subcellularLocation>
        <location evidence="1">Endoplasmic reticulum membrane</location>
        <topology evidence="1">Multi-pass membrane protein</topology>
    </subcellularLocation>
</comment>
<keyword evidence="10 18" id="KW-0276">Fatty acid metabolism</keyword>
<evidence type="ECO:0000259" key="22">
    <source>
        <dbReference type="PROSITE" id="PS50255"/>
    </source>
</evidence>
<evidence type="ECO:0000256" key="16">
    <source>
        <dbReference type="ARBA" id="ARBA00023136"/>
    </source>
</evidence>
<dbReference type="FunFam" id="3.10.120.10:FF:000007">
    <property type="entry name" value="Sulfite oxidase, mitochondrial"/>
    <property type="match status" value="1"/>
</dbReference>
<dbReference type="Gene3D" id="3.10.120.10">
    <property type="entry name" value="Cytochrome b5-like heme/steroid binding domain"/>
    <property type="match status" value="1"/>
</dbReference>
<keyword evidence="6 20" id="KW-0349">Heme</keyword>
<keyword evidence="9 18" id="KW-0256">Endoplasmic reticulum</keyword>
<evidence type="ECO:0000256" key="21">
    <source>
        <dbReference type="SAM" id="Phobius"/>
    </source>
</evidence>
<comment type="similarity">
    <text evidence="4 18">Belongs to the sterol desaturase family. SCS7 subfamily.</text>
</comment>
<dbReference type="GO" id="GO:0051999">
    <property type="term" value="P:mannosyl-inositol phosphorylceramide biosynthetic process"/>
    <property type="evidence" value="ECO:0007669"/>
    <property type="project" value="EnsemblFungi"/>
</dbReference>
<feature type="transmembrane region" description="Helical" evidence="21">
    <location>
        <begin position="191"/>
        <end position="208"/>
    </location>
</feature>
<dbReference type="SMART" id="SM01117">
    <property type="entry name" value="Cyt-b5"/>
    <property type="match status" value="1"/>
</dbReference>
<evidence type="ECO:0000256" key="11">
    <source>
        <dbReference type="ARBA" id="ARBA00022833"/>
    </source>
</evidence>
<reference evidence="23 24" key="1">
    <citation type="submission" date="2016-07" db="EMBL/GenBank/DDBJ databases">
        <title>Pervasive Adenine N6-methylation of Active Genes in Fungi.</title>
        <authorList>
            <consortium name="DOE Joint Genome Institute"/>
            <person name="Mondo S.J."/>
            <person name="Dannebaum R.O."/>
            <person name="Kuo R.C."/>
            <person name="Labutti K."/>
            <person name="Haridas S."/>
            <person name="Kuo A."/>
            <person name="Salamov A."/>
            <person name="Ahrendt S.R."/>
            <person name="Lipzen A."/>
            <person name="Sullivan W."/>
            <person name="Andreopoulos W.B."/>
            <person name="Clum A."/>
            <person name="Lindquist E."/>
            <person name="Daum C."/>
            <person name="Ramamoorthy G.K."/>
            <person name="Gryganskyi A."/>
            <person name="Culley D."/>
            <person name="Magnuson J.K."/>
            <person name="James T.Y."/>
            <person name="O'Malley M.A."/>
            <person name="Stajich J.E."/>
            <person name="Spatafora J.W."/>
            <person name="Visel A."/>
            <person name="Grigoriev I.V."/>
        </authorList>
    </citation>
    <scope>NUCLEOTIDE SEQUENCE [LARGE SCALE GENOMIC DNA]</scope>
    <source>
        <strain evidence="23 24">JEL800</strain>
    </source>
</reference>
<feature type="transmembrane region" description="Helical" evidence="21">
    <location>
        <begin position="165"/>
        <end position="184"/>
    </location>
</feature>
<dbReference type="Proteomes" id="UP000193642">
    <property type="component" value="Unassembled WGS sequence"/>
</dbReference>
<comment type="caution">
    <text evidence="23">The sequence shown here is derived from an EMBL/GenBank/DDBJ whole genome shotgun (WGS) entry which is preliminary data.</text>
</comment>
<comment type="pathway">
    <text evidence="3">Lipid metabolism.</text>
</comment>
<accession>A0A1Y2CYK2</accession>
<evidence type="ECO:0000256" key="1">
    <source>
        <dbReference type="ARBA" id="ARBA00004477"/>
    </source>
</evidence>
<evidence type="ECO:0000256" key="5">
    <source>
        <dbReference type="ARBA" id="ARBA00022516"/>
    </source>
</evidence>
<dbReference type="GO" id="GO:0102772">
    <property type="term" value="F:sphingolipid C4-monooxygenase activity"/>
    <property type="evidence" value="ECO:0007669"/>
    <property type="project" value="EnsemblFungi"/>
</dbReference>
<keyword evidence="24" id="KW-1185">Reference proteome</keyword>
<evidence type="ECO:0000256" key="17">
    <source>
        <dbReference type="ARBA" id="ARBA00023160"/>
    </source>
</evidence>
<keyword evidence="8 18" id="KW-0479">Metal-binding</keyword>
<evidence type="ECO:0000256" key="14">
    <source>
        <dbReference type="ARBA" id="ARBA00023004"/>
    </source>
</evidence>
<evidence type="ECO:0000256" key="10">
    <source>
        <dbReference type="ARBA" id="ARBA00022832"/>
    </source>
</evidence>
<evidence type="ECO:0000256" key="20">
    <source>
        <dbReference type="PIRSR" id="PIRSR005149-50"/>
    </source>
</evidence>
<keyword evidence="11 19" id="KW-0862">Zinc</keyword>
<dbReference type="PRINTS" id="PR00363">
    <property type="entry name" value="CYTOCHROMEB5"/>
</dbReference>
<name>A0A1Y2CYK2_9FUNG</name>
<feature type="binding site" evidence="19">
    <location>
        <position position="295"/>
    </location>
    <ligand>
        <name>Zn(2+)</name>
        <dbReference type="ChEBI" id="CHEBI:29105"/>
        <label>1</label>
    </ligand>
</feature>
<comment type="function">
    <text evidence="18">Ceramide hydroxylase involved in the hydroxylation of sphingolipid-associated very long chain fatty acids. Postulated to hydroxylate the very long chain fatty acid of dihydroceramides and phytoceramides at C-2.</text>
</comment>
<evidence type="ECO:0000256" key="8">
    <source>
        <dbReference type="ARBA" id="ARBA00022723"/>
    </source>
</evidence>
<feature type="binding site" description="axial binding residue" evidence="20">
    <location>
        <position position="66"/>
    </location>
    <ligand>
        <name>heme</name>
        <dbReference type="ChEBI" id="CHEBI:30413"/>
    </ligand>
    <ligandPart>
        <name>Fe</name>
        <dbReference type="ChEBI" id="CHEBI:18248"/>
    </ligandPart>
</feature>
<dbReference type="InterPro" id="IPR018506">
    <property type="entry name" value="Cyt_B5_heme-BS"/>
</dbReference>
<feature type="binding site" evidence="19">
    <location>
        <position position="241"/>
    </location>
    <ligand>
        <name>Zn(2+)</name>
        <dbReference type="ChEBI" id="CHEBI:29105"/>
        <label>1</label>
    </ligand>
</feature>
<feature type="binding site" evidence="19">
    <location>
        <position position="299"/>
    </location>
    <ligand>
        <name>Zn(2+)</name>
        <dbReference type="ChEBI" id="CHEBI:29105"/>
        <label>1</label>
    </ligand>
</feature>